<evidence type="ECO:0000313" key="3">
    <source>
        <dbReference type="Proteomes" id="UP000007110"/>
    </source>
</evidence>
<feature type="domain" description="Methyltransferase type 11" evidence="1">
    <location>
        <begin position="111"/>
        <end position="231"/>
    </location>
</feature>
<dbReference type="NCBIfam" id="TIGR04345">
    <property type="entry name" value="ovoA_Cterm"/>
    <property type="match status" value="1"/>
</dbReference>
<dbReference type="EnsemblMetazoa" id="XM_030998821">
    <property type="protein sequence ID" value="XP_030854681"/>
    <property type="gene ID" value="LOC580508"/>
</dbReference>
<accession>A0A7M7PQ98</accession>
<dbReference type="InterPro" id="IPR027625">
    <property type="entry name" value="OvoA_Cterm"/>
</dbReference>
<dbReference type="Proteomes" id="UP000007110">
    <property type="component" value="Unassembled WGS sequence"/>
</dbReference>
<keyword evidence="3" id="KW-1185">Reference proteome</keyword>
<dbReference type="Pfam" id="PF08241">
    <property type="entry name" value="Methyltransf_11"/>
    <property type="match status" value="1"/>
</dbReference>
<protein>
    <recommendedName>
        <fullName evidence="1">Methyltransferase type 11 domain-containing protein</fullName>
    </recommendedName>
</protein>
<proteinExistence type="predicted"/>
<reference evidence="3" key="1">
    <citation type="submission" date="2015-02" db="EMBL/GenBank/DDBJ databases">
        <title>Genome sequencing for Strongylocentrotus purpuratus.</title>
        <authorList>
            <person name="Murali S."/>
            <person name="Liu Y."/>
            <person name="Vee V."/>
            <person name="English A."/>
            <person name="Wang M."/>
            <person name="Skinner E."/>
            <person name="Han Y."/>
            <person name="Muzny D.M."/>
            <person name="Worley K.C."/>
            <person name="Gibbs R.A."/>
        </authorList>
    </citation>
    <scope>NUCLEOTIDE SEQUENCE</scope>
</reference>
<dbReference type="AlphaFoldDB" id="A0A7M7PQ98"/>
<evidence type="ECO:0000259" key="1">
    <source>
        <dbReference type="Pfam" id="PF08241"/>
    </source>
</evidence>
<dbReference type="InterPro" id="IPR013216">
    <property type="entry name" value="Methyltransf_11"/>
</dbReference>
<dbReference type="GeneID" id="580508"/>
<organism evidence="2 3">
    <name type="scientific">Strongylocentrotus purpuratus</name>
    <name type="common">Purple sea urchin</name>
    <dbReference type="NCBI Taxonomy" id="7668"/>
    <lineage>
        <taxon>Eukaryota</taxon>
        <taxon>Metazoa</taxon>
        <taxon>Echinodermata</taxon>
        <taxon>Eleutherozoa</taxon>
        <taxon>Echinozoa</taxon>
        <taxon>Echinoidea</taxon>
        <taxon>Euechinoidea</taxon>
        <taxon>Echinacea</taxon>
        <taxon>Camarodonta</taxon>
        <taxon>Echinidea</taxon>
        <taxon>Strongylocentrotidae</taxon>
        <taxon>Strongylocentrotus</taxon>
    </lineage>
</organism>
<dbReference type="KEGG" id="spu:580508"/>
<dbReference type="PANTHER" id="PTHR45445">
    <property type="match status" value="1"/>
</dbReference>
<dbReference type="InParanoid" id="A0A7M7PQ98"/>
<dbReference type="SUPFAM" id="SSF53335">
    <property type="entry name" value="S-adenosyl-L-methionine-dependent methyltransferases"/>
    <property type="match status" value="1"/>
</dbReference>
<dbReference type="Gene3D" id="3.40.50.150">
    <property type="entry name" value="Vaccinia Virus protein VP39"/>
    <property type="match status" value="1"/>
</dbReference>
<dbReference type="CDD" id="cd02440">
    <property type="entry name" value="AdoMet_MTases"/>
    <property type="match status" value="1"/>
</dbReference>
<dbReference type="PANTHER" id="PTHR45445:SF2">
    <property type="entry name" value="METHYLTRANSFERASE TYPE 11 DOMAIN-CONTAINING PROTEIN"/>
    <property type="match status" value="1"/>
</dbReference>
<dbReference type="InterPro" id="IPR029063">
    <property type="entry name" value="SAM-dependent_MTases_sf"/>
</dbReference>
<name>A0A7M7PQ98_STRPU</name>
<evidence type="ECO:0000313" key="2">
    <source>
        <dbReference type="EnsemblMetazoa" id="XP_030854681"/>
    </source>
</evidence>
<sequence length="305" mass="33998">MANNILTSVGSNLCSNRHYFVGAALLATSSIAAYSTYKLLRYDESRADVENKYETEKLVNEYLVFHYGAPEEVLRYSFGPRDALDFPRRVADEALQALLTTDKSTIPSRALDIGCAVGRTSFELAREFEQVVGIDFSHAFIDACNLLKDHGNLQYSVTDEGDLCTDLNAVVDSTIDRKRCHFQQGDACNLPLDLGQFGCVVGANLICRLPDPMDFLNRIPGLVASGGLLVLTTPASWDSEFTPKAKWLGGYKDKEGKPVNTLDSLKRILGPDFTLMDDRGLPMFIRETARKNQWTVPQLSVWRRK</sequence>
<dbReference type="RefSeq" id="XP_030854681.1">
    <property type="nucleotide sequence ID" value="XM_030998821.1"/>
</dbReference>
<dbReference type="OrthoDB" id="506498at2759"/>
<dbReference type="OMA" id="SWWEDAT"/>
<reference evidence="2" key="2">
    <citation type="submission" date="2021-01" db="UniProtKB">
        <authorList>
            <consortium name="EnsemblMetazoa"/>
        </authorList>
    </citation>
    <scope>IDENTIFICATION</scope>
</reference>
<dbReference type="GO" id="GO:0008757">
    <property type="term" value="F:S-adenosylmethionine-dependent methyltransferase activity"/>
    <property type="evidence" value="ECO:0007669"/>
    <property type="project" value="InterPro"/>
</dbReference>